<evidence type="ECO:0000259" key="2">
    <source>
        <dbReference type="Pfam" id="PF24883"/>
    </source>
</evidence>
<proteinExistence type="predicted"/>
<evidence type="ECO:0000313" key="4">
    <source>
        <dbReference type="Proteomes" id="UP000054097"/>
    </source>
</evidence>
<organism evidence="3 4">
    <name type="scientific">Serendipita vermifera MAFF 305830</name>
    <dbReference type="NCBI Taxonomy" id="933852"/>
    <lineage>
        <taxon>Eukaryota</taxon>
        <taxon>Fungi</taxon>
        <taxon>Dikarya</taxon>
        <taxon>Basidiomycota</taxon>
        <taxon>Agaricomycotina</taxon>
        <taxon>Agaricomycetes</taxon>
        <taxon>Sebacinales</taxon>
        <taxon>Serendipitaceae</taxon>
        <taxon>Serendipita</taxon>
    </lineage>
</organism>
<dbReference type="PANTHER" id="PTHR10039:SF17">
    <property type="entry name" value="FUNGAL STAND N-TERMINAL GOODBYE DOMAIN-CONTAINING PROTEIN-RELATED"/>
    <property type="match status" value="1"/>
</dbReference>
<gene>
    <name evidence="3" type="ORF">M408DRAFT_123588</name>
</gene>
<feature type="domain" description="Nephrocystin 3-like N-terminal" evidence="2">
    <location>
        <begin position="66"/>
        <end position="221"/>
    </location>
</feature>
<keyword evidence="1" id="KW-0677">Repeat</keyword>
<dbReference type="InterPro" id="IPR027417">
    <property type="entry name" value="P-loop_NTPase"/>
</dbReference>
<reference evidence="4" key="2">
    <citation type="submission" date="2015-01" db="EMBL/GenBank/DDBJ databases">
        <title>Evolutionary Origins and Diversification of the Mycorrhizal Mutualists.</title>
        <authorList>
            <consortium name="DOE Joint Genome Institute"/>
            <consortium name="Mycorrhizal Genomics Consortium"/>
            <person name="Kohler A."/>
            <person name="Kuo A."/>
            <person name="Nagy L.G."/>
            <person name="Floudas D."/>
            <person name="Copeland A."/>
            <person name="Barry K.W."/>
            <person name="Cichocki N."/>
            <person name="Veneault-Fourrey C."/>
            <person name="LaButti K."/>
            <person name="Lindquist E.A."/>
            <person name="Lipzen A."/>
            <person name="Lundell T."/>
            <person name="Morin E."/>
            <person name="Murat C."/>
            <person name="Riley R."/>
            <person name="Ohm R."/>
            <person name="Sun H."/>
            <person name="Tunlid A."/>
            <person name="Henrissat B."/>
            <person name="Grigoriev I.V."/>
            <person name="Hibbett D.S."/>
            <person name="Martin F."/>
        </authorList>
    </citation>
    <scope>NUCLEOTIDE SEQUENCE [LARGE SCALE GENOMIC DNA]</scope>
    <source>
        <strain evidence="4">MAFF 305830</strain>
    </source>
</reference>
<dbReference type="Gene3D" id="3.40.50.300">
    <property type="entry name" value="P-loop containing nucleotide triphosphate hydrolases"/>
    <property type="match status" value="1"/>
</dbReference>
<keyword evidence="4" id="KW-1185">Reference proteome</keyword>
<reference evidence="3 4" key="1">
    <citation type="submission" date="2014-04" db="EMBL/GenBank/DDBJ databases">
        <authorList>
            <consortium name="DOE Joint Genome Institute"/>
            <person name="Kuo A."/>
            <person name="Zuccaro A."/>
            <person name="Kohler A."/>
            <person name="Nagy L.G."/>
            <person name="Floudas D."/>
            <person name="Copeland A."/>
            <person name="Barry K.W."/>
            <person name="Cichocki N."/>
            <person name="Veneault-Fourrey C."/>
            <person name="LaButti K."/>
            <person name="Lindquist E.A."/>
            <person name="Lipzen A."/>
            <person name="Lundell T."/>
            <person name="Morin E."/>
            <person name="Murat C."/>
            <person name="Sun H."/>
            <person name="Tunlid A."/>
            <person name="Henrissat B."/>
            <person name="Grigoriev I.V."/>
            <person name="Hibbett D.S."/>
            <person name="Martin F."/>
            <person name="Nordberg H.P."/>
            <person name="Cantor M.N."/>
            <person name="Hua S.X."/>
        </authorList>
    </citation>
    <scope>NUCLEOTIDE SEQUENCE [LARGE SCALE GENOMIC DNA]</scope>
    <source>
        <strain evidence="3 4">MAFF 305830</strain>
    </source>
</reference>
<dbReference type="STRING" id="933852.A0A0C3ANE6"/>
<sequence>MDNVFEKYTDALHDYAAQSIVQVKQESPLPDSEPFRDARHKQPKAPNVYGIQHVPCVEGTRQKSLEAIRNWAEDKSGERPIFLLLDVAGSGKSTVAKHMTNEWIRSNRLMARYFFSRDTATTMSTSSFCEIVANALGASNPRLQALMSVFKRRPDFGLFSFEEVFNGLIVKPLEDLGLDAILIIDALDECNNEDESRTELLSALCTQRSSTPRLRVLATGRPELDIRLWADKSGVRYVNFFQLEEGDKDIEVYIKHRLQDTPSIQDRLYHIIKQADGVFIWARIACDLIVDTIDVDGLLEELSKEVSLDFLYKVAFRHSIPKDTRSQQALVVVLEMILASREPLSIAELEMLSPRRGIVEQTVNRLGAVLLYKDQEDPIRLLHATFREFLTSRSRAGIYFIEPGRGHQTLALGCFRTIGRHLSQDYATIRGIDKISQRKE</sequence>
<dbReference type="PANTHER" id="PTHR10039">
    <property type="entry name" value="AMELOGENIN"/>
    <property type="match status" value="1"/>
</dbReference>
<dbReference type="Proteomes" id="UP000054097">
    <property type="component" value="Unassembled WGS sequence"/>
</dbReference>
<dbReference type="SUPFAM" id="SSF52540">
    <property type="entry name" value="P-loop containing nucleoside triphosphate hydrolases"/>
    <property type="match status" value="1"/>
</dbReference>
<accession>A0A0C3ANE6</accession>
<dbReference type="EMBL" id="KN824408">
    <property type="protein sequence ID" value="KIM20791.1"/>
    <property type="molecule type" value="Genomic_DNA"/>
</dbReference>
<evidence type="ECO:0000313" key="3">
    <source>
        <dbReference type="EMBL" id="KIM20791.1"/>
    </source>
</evidence>
<name>A0A0C3ANE6_SERVB</name>
<dbReference type="AlphaFoldDB" id="A0A0C3ANE6"/>
<evidence type="ECO:0000256" key="1">
    <source>
        <dbReference type="ARBA" id="ARBA00022737"/>
    </source>
</evidence>
<dbReference type="Pfam" id="PF24883">
    <property type="entry name" value="NPHP3_N"/>
    <property type="match status" value="1"/>
</dbReference>
<dbReference type="HOGENOM" id="CLU_000288_6_5_1"/>
<feature type="non-terminal residue" evidence="3">
    <location>
        <position position="440"/>
    </location>
</feature>
<dbReference type="InterPro" id="IPR056884">
    <property type="entry name" value="NPHP3-like_N"/>
</dbReference>
<protein>
    <recommendedName>
        <fullName evidence="2">Nephrocystin 3-like N-terminal domain-containing protein</fullName>
    </recommendedName>
</protein>
<dbReference type="OrthoDB" id="3018304at2759"/>